<proteinExistence type="predicted"/>
<dbReference type="EMBL" id="AP009384">
    <property type="protein sequence ID" value="BAF87781.1"/>
    <property type="molecule type" value="Genomic_DNA"/>
</dbReference>
<reference evidence="2 3" key="4">
    <citation type="journal article" date="2009" name="Appl. Environ. Microbiol.">
        <title>Comparative genome-wide transcriptional profiling of Azorhizobium caulinodans ORS571 grown under free-living and symbiotic conditions.</title>
        <authorList>
            <person name="Tsukada S."/>
            <person name="Aono T."/>
            <person name="Akiba N."/>
            <person name="Lee KB."/>
            <person name="Liu CT."/>
            <person name="Toyazaki H."/>
            <person name="Oyaizu H."/>
        </authorList>
    </citation>
    <scope>NUCLEOTIDE SEQUENCE [LARGE SCALE GENOMIC DNA]</scope>
    <source>
        <strain evidence="3">ATCC 43989 / DSM 5975 / JCM 20966 / LMG 6465 / NBRC 14845 / NCIMB 13405 / ORS 571</strain>
    </source>
</reference>
<reference evidence="3" key="2">
    <citation type="submission" date="2007-04" db="EMBL/GenBank/DDBJ databases">
        <title>Complete genome sequence of the nitrogen-fixing bacterium Azorhizobium caulinodans ORS571.</title>
        <authorList>
            <person name="Lee K.B."/>
            <person name="Backer P.D."/>
            <person name="Aono T."/>
            <person name="Liu C.T."/>
            <person name="Suzuki S."/>
            <person name="Suzuki T."/>
            <person name="Kaneko T."/>
            <person name="Yamada M."/>
            <person name="Tabata S."/>
            <person name="Kupfer D.M."/>
            <person name="Najar F.Z."/>
            <person name="Wiley G.B."/>
            <person name="Roe B."/>
            <person name="Binnewies T."/>
            <person name="Ussery D."/>
            <person name="Vereecke D."/>
            <person name="Gevers D."/>
            <person name="Holsters M."/>
            <person name="Oyaizu H."/>
        </authorList>
    </citation>
    <scope>NUCLEOTIDE SEQUENCE [LARGE SCALE GENOMIC DNA]</scope>
    <source>
        <strain evidence="3">ATCC 43989 / DSM 5975 / JCM 20966 / LMG 6465 / NBRC 14845 / NCIMB 13405 / ORS 571</strain>
    </source>
</reference>
<accession>A8I4X3</accession>
<reference evidence="2 3" key="3">
    <citation type="journal article" date="2008" name="BMC Genomics">
        <title>The genome of the versatile nitrogen fixer Azorhizobium caulinodans ORS571.</title>
        <authorList>
            <person name="Lee KB."/>
            <person name="Backer P.D."/>
            <person name="Aono T."/>
            <person name="Liu CT."/>
            <person name="Suzuki S."/>
            <person name="Suzuki T."/>
            <person name="Kaneko T."/>
            <person name="Yamada M."/>
            <person name="Tabata S."/>
            <person name="Kupfer D.M."/>
            <person name="Najar F.Z."/>
            <person name="Wiley G.B."/>
            <person name="Roe B."/>
            <person name="Binnewies T.T."/>
            <person name="Ussery D.W."/>
            <person name="D'Haeze W."/>
            <person name="Herder J.D."/>
            <person name="Gevers D."/>
            <person name="Vereecke D."/>
            <person name="Holsters M."/>
            <person name="Oyaizu H."/>
        </authorList>
    </citation>
    <scope>NUCLEOTIDE SEQUENCE [LARGE SCALE GENOMIC DNA]</scope>
    <source>
        <strain evidence="3">ATCC 43989 / DSM 5975 / JCM 20966 / LMG 6465 / NBRC 14845 / NCIMB 13405 / ORS 571</strain>
    </source>
</reference>
<evidence type="ECO:0000313" key="2">
    <source>
        <dbReference type="EMBL" id="BAF87781.1"/>
    </source>
</evidence>
<reference evidence="2 3" key="6">
    <citation type="journal article" date="2011" name="Appl. Environ. Microbiol.">
        <title>Involvement of the azorhizobial chromosome partition gene (parA) in the onset of bacteroid differentiation during Sesbania rostrata stem nodule development.</title>
        <authorList>
            <person name="Liu CT."/>
            <person name="Lee KB."/>
            <person name="Wang YS."/>
            <person name="Peng MH."/>
            <person name="Lee KT."/>
            <person name="Suzuki S."/>
            <person name="Suzuki T."/>
            <person name="Oyaizu H."/>
        </authorList>
    </citation>
    <scope>NUCLEOTIDE SEQUENCE [LARGE SCALE GENOMIC DNA]</scope>
    <source>
        <strain evidence="3">ATCC 43989 / DSM 5975 / JCM 20966 / LMG 6465 / NBRC 14845 / NCIMB 13405 / ORS 571</strain>
    </source>
</reference>
<sequence length="122" mass="12463">MTKPYSRIARVMPRLLTAACGLALLASGPAVAAEPAKASDTRIFLIENSDGYGVDSCLANGEPCGTEVANAWCRTHDYGRALDFGRIAVTGSTGSASKPSSEAGQACTGPACKPVVAIACTR</sequence>
<feature type="signal peptide" evidence="1">
    <location>
        <begin position="1"/>
        <end position="32"/>
    </location>
</feature>
<dbReference type="HOGENOM" id="CLU_163848_0_0_5"/>
<protein>
    <submittedName>
        <fullName evidence="2">Urease alpha subunit</fullName>
    </submittedName>
</protein>
<dbReference type="KEGG" id="azc:AZC_1783"/>
<gene>
    <name evidence="2" type="ordered locus">AZC_1783</name>
</gene>
<evidence type="ECO:0000313" key="3">
    <source>
        <dbReference type="Proteomes" id="UP000000270"/>
    </source>
</evidence>
<reference evidence="2 3" key="1">
    <citation type="journal article" date="2007" name="Appl. Environ. Microbiol.">
        <title>Rhizobial factors required for stem nodule maturation and maintenance in Sesbania rostrata-Azorhizobium caulinodans ORS571 symbiosis.</title>
        <authorList>
            <person name="Suzuki S."/>
            <person name="Aono T."/>
            <person name="Lee KB."/>
            <person name="Suzuki T."/>
            <person name="Liu CT."/>
            <person name="Miwa H."/>
            <person name="Wakao S."/>
            <person name="Iki T."/>
            <person name="Oyaizu H."/>
        </authorList>
    </citation>
    <scope>NUCLEOTIDE SEQUENCE [LARGE SCALE GENOMIC DNA]</scope>
    <source>
        <strain evidence="3">ATCC 43989 / DSM 5975 / JCM 20966 / LMG 6465 / NBRC 14845 / NCIMB 13405 / ORS 571</strain>
    </source>
</reference>
<dbReference type="AlphaFoldDB" id="A8I4X3"/>
<dbReference type="eggNOG" id="ENOG50334RR">
    <property type="taxonomic scope" value="Bacteria"/>
</dbReference>
<organism evidence="2 3">
    <name type="scientific">Azorhizobium caulinodans (strain ATCC 43989 / DSM 5975 / JCM 20966 / LMG 6465 / NBRC 14845 / NCIMB 13405 / ORS 571)</name>
    <dbReference type="NCBI Taxonomy" id="438753"/>
    <lineage>
        <taxon>Bacteria</taxon>
        <taxon>Pseudomonadati</taxon>
        <taxon>Pseudomonadota</taxon>
        <taxon>Alphaproteobacteria</taxon>
        <taxon>Hyphomicrobiales</taxon>
        <taxon>Xanthobacteraceae</taxon>
        <taxon>Azorhizobium</taxon>
    </lineage>
</organism>
<name>A8I4X3_AZOC5</name>
<reference evidence="2 3" key="5">
    <citation type="journal article" date="2010" name="Appl. Environ. Microbiol.">
        <title>phrR-like gene praR of Azorhizobium caulinodans ORS571 is essential for symbiosis with Sesbania rostrata and is involved in expression of reb genes.</title>
        <authorList>
            <person name="Akiba N."/>
            <person name="Aono T."/>
            <person name="Toyazaki H."/>
            <person name="Sato S."/>
            <person name="Oyaizu H."/>
        </authorList>
    </citation>
    <scope>NUCLEOTIDE SEQUENCE [LARGE SCALE GENOMIC DNA]</scope>
    <source>
        <strain evidence="3">ATCC 43989 / DSM 5975 / JCM 20966 / LMG 6465 / NBRC 14845 / NCIMB 13405 / ORS 571</strain>
    </source>
</reference>
<feature type="chain" id="PRO_5002724218" evidence="1">
    <location>
        <begin position="33"/>
        <end position="122"/>
    </location>
</feature>
<evidence type="ECO:0000256" key="1">
    <source>
        <dbReference type="SAM" id="SignalP"/>
    </source>
</evidence>
<keyword evidence="3" id="KW-1185">Reference proteome</keyword>
<dbReference type="Proteomes" id="UP000000270">
    <property type="component" value="Chromosome"/>
</dbReference>
<keyword evidence="1" id="KW-0732">Signal</keyword>